<comment type="caution">
    <text evidence="2">The sequence shown here is derived from an EMBL/GenBank/DDBJ whole genome shotgun (WGS) entry which is preliminary data.</text>
</comment>
<organism evidence="2 3">
    <name type="scientific">Serratia plymuthica</name>
    <dbReference type="NCBI Taxonomy" id="82996"/>
    <lineage>
        <taxon>Bacteria</taxon>
        <taxon>Pseudomonadati</taxon>
        <taxon>Pseudomonadota</taxon>
        <taxon>Gammaproteobacteria</taxon>
        <taxon>Enterobacterales</taxon>
        <taxon>Yersiniaceae</taxon>
        <taxon>Serratia</taxon>
    </lineage>
</organism>
<dbReference type="EMBL" id="PESE01000002">
    <property type="protein sequence ID" value="PYD39104.1"/>
    <property type="molecule type" value="Genomic_DNA"/>
</dbReference>
<reference evidence="2 3" key="1">
    <citation type="submission" date="2017-11" db="EMBL/GenBank/DDBJ databases">
        <title>Genome sequence of the oocydin A producing rhizobacterium Serratia plymuthica 4Rx5.</title>
        <authorList>
            <person name="Matilla M.A."/>
            <person name="Udaondo Z."/>
            <person name="Salmond G.P.C."/>
        </authorList>
    </citation>
    <scope>NUCLEOTIDE SEQUENCE [LARGE SCALE GENOMIC DNA]</scope>
    <source>
        <strain evidence="2 3">4Rx5</strain>
    </source>
</reference>
<dbReference type="Gene3D" id="2.30.30.40">
    <property type="entry name" value="SH3 Domains"/>
    <property type="match status" value="1"/>
</dbReference>
<proteinExistence type="predicted"/>
<dbReference type="OrthoDB" id="6692669at2"/>
<evidence type="ECO:0000313" key="2">
    <source>
        <dbReference type="EMBL" id="PYD39104.1"/>
    </source>
</evidence>
<sequence length="190" mass="20539">MASKKNNQGVGILVIAAIVLWFAFKSDNKSEKNTSMSQSGTSTAHVYTPPANQALDIGEQPPQPQNDAALPTKYVAADRLNVRNAPNGKVITSLKRGQSITIYQESDNWVKITPGNQSSQWVSTKSLCHGDKCYQKSRQTPAPKQPVYRPTPKRNVESAAGCPCSSGRICIGPRGGRYCITSGGNKRYGV</sequence>
<evidence type="ECO:0000259" key="1">
    <source>
        <dbReference type="SMART" id="SM00287"/>
    </source>
</evidence>
<name>A0A318NZ81_SERPL</name>
<dbReference type="SMART" id="SM00287">
    <property type="entry name" value="SH3b"/>
    <property type="match status" value="1"/>
</dbReference>
<dbReference type="AlphaFoldDB" id="A0A318NZ81"/>
<gene>
    <name evidence="2" type="ORF">CT690_08710</name>
</gene>
<feature type="domain" description="SH3b" evidence="1">
    <location>
        <begin position="70"/>
        <end position="131"/>
    </location>
</feature>
<dbReference type="InterPro" id="IPR003646">
    <property type="entry name" value="SH3-like_bac-type"/>
</dbReference>
<dbReference type="Proteomes" id="UP000248196">
    <property type="component" value="Unassembled WGS sequence"/>
</dbReference>
<accession>A0A318NZ81</accession>
<dbReference type="Pfam" id="PF08239">
    <property type="entry name" value="SH3_3"/>
    <property type="match status" value="1"/>
</dbReference>
<dbReference type="RefSeq" id="WP_020453782.1">
    <property type="nucleotide sequence ID" value="NZ_CP007439.1"/>
</dbReference>
<evidence type="ECO:0000313" key="3">
    <source>
        <dbReference type="Proteomes" id="UP000248196"/>
    </source>
</evidence>
<protein>
    <submittedName>
        <fullName evidence="2">SH3 domain-containing protein</fullName>
    </submittedName>
</protein>